<dbReference type="Proteomes" id="UP000793456">
    <property type="component" value="Chromosome VII"/>
</dbReference>
<keyword evidence="2" id="KW-1185">Reference proteome</keyword>
<evidence type="ECO:0000313" key="2">
    <source>
        <dbReference type="Proteomes" id="UP000793456"/>
    </source>
</evidence>
<protein>
    <submittedName>
        <fullName evidence="1">Uncharacterized protein</fullName>
    </submittedName>
</protein>
<proteinExistence type="predicted"/>
<dbReference type="EMBL" id="CM011680">
    <property type="protein sequence ID" value="TMS17324.1"/>
    <property type="molecule type" value="Genomic_DNA"/>
</dbReference>
<name>A0ACD3RCW6_LARCR</name>
<feature type="non-terminal residue" evidence="1">
    <location>
        <position position="104"/>
    </location>
</feature>
<organism evidence="1 2">
    <name type="scientific">Larimichthys crocea</name>
    <name type="common">Large yellow croaker</name>
    <name type="synonym">Pseudosciaena crocea</name>
    <dbReference type="NCBI Taxonomy" id="215358"/>
    <lineage>
        <taxon>Eukaryota</taxon>
        <taxon>Metazoa</taxon>
        <taxon>Chordata</taxon>
        <taxon>Craniata</taxon>
        <taxon>Vertebrata</taxon>
        <taxon>Euteleostomi</taxon>
        <taxon>Actinopterygii</taxon>
        <taxon>Neopterygii</taxon>
        <taxon>Teleostei</taxon>
        <taxon>Neoteleostei</taxon>
        <taxon>Acanthomorphata</taxon>
        <taxon>Eupercaria</taxon>
        <taxon>Sciaenidae</taxon>
        <taxon>Larimichthys</taxon>
    </lineage>
</organism>
<sequence length="104" mass="11532">AQARYRRRALPWLPQSHLGCCTPGDPKRCLAEWDIIAMEIEAMTLAHARTHARAHSHGLRNETGFHERAAAQSDSMKSCLSKGKTAAWIELSLEGNSALLFHPS</sequence>
<feature type="non-terminal residue" evidence="1">
    <location>
        <position position="1"/>
    </location>
</feature>
<gene>
    <name evidence="1" type="ORF">E3U43_001393</name>
</gene>
<comment type="caution">
    <text evidence="1">The sequence shown here is derived from an EMBL/GenBank/DDBJ whole genome shotgun (WGS) entry which is preliminary data.</text>
</comment>
<evidence type="ECO:0000313" key="1">
    <source>
        <dbReference type="EMBL" id="TMS17324.1"/>
    </source>
</evidence>
<accession>A0ACD3RCW6</accession>
<reference evidence="1" key="1">
    <citation type="submission" date="2018-11" db="EMBL/GenBank/DDBJ databases">
        <title>The sequence and de novo assembly of Larimichthys crocea genome using PacBio and Hi-C technologies.</title>
        <authorList>
            <person name="Xu P."/>
            <person name="Chen B."/>
            <person name="Zhou Z."/>
            <person name="Ke Q."/>
            <person name="Wu Y."/>
            <person name="Bai H."/>
            <person name="Pu F."/>
        </authorList>
    </citation>
    <scope>NUCLEOTIDE SEQUENCE</scope>
    <source>
        <tissue evidence="1">Muscle</tissue>
    </source>
</reference>